<dbReference type="GO" id="GO:0005737">
    <property type="term" value="C:cytoplasm"/>
    <property type="evidence" value="ECO:0007669"/>
    <property type="project" value="TreeGrafter"/>
</dbReference>
<reference evidence="9" key="3">
    <citation type="submission" date="2025-05" db="UniProtKB">
        <authorList>
            <consortium name="Ensembl"/>
        </authorList>
    </citation>
    <scope>IDENTIFICATION</scope>
</reference>
<keyword evidence="4" id="KW-0276">Fatty acid metabolism</keyword>
<dbReference type="GO" id="GO:0019887">
    <property type="term" value="F:protein kinase regulator activity"/>
    <property type="evidence" value="ECO:0007669"/>
    <property type="project" value="TreeGrafter"/>
</dbReference>
<dbReference type="CDD" id="cd04641">
    <property type="entry name" value="CBS_euAMPK_gamma-like_repeat2"/>
    <property type="match status" value="1"/>
</dbReference>
<evidence type="ECO:0000256" key="2">
    <source>
        <dbReference type="ARBA" id="ARBA00022737"/>
    </source>
</evidence>
<feature type="region of interest" description="Disordered" evidence="7">
    <location>
        <begin position="1"/>
        <end position="26"/>
    </location>
</feature>
<dbReference type="Proteomes" id="UP000694890">
    <property type="component" value="Linkage group LG1"/>
</dbReference>
<dbReference type="PANTHER" id="PTHR13780:SF31">
    <property type="entry name" value="5'-AMP-ACTIVATED PROTEIN KINASE SUBUNIT GAMMA-3"/>
    <property type="match status" value="1"/>
</dbReference>
<evidence type="ECO:0000313" key="11">
    <source>
        <dbReference type="RefSeq" id="XP_050924161.1"/>
    </source>
</evidence>
<keyword evidence="11" id="KW-0808">Transferase</keyword>
<dbReference type="PANTHER" id="PTHR13780">
    <property type="entry name" value="AMP-ACTIVATED PROTEIN KINASE, GAMMA REGULATORY SUBUNIT"/>
    <property type="match status" value="1"/>
</dbReference>
<keyword evidence="4" id="KW-0444">Lipid biosynthesis</keyword>
<gene>
    <name evidence="9 11" type="primary">prkag3b</name>
</gene>
<feature type="domain" description="CBS" evidence="8">
    <location>
        <begin position="241"/>
        <end position="299"/>
    </location>
</feature>
<dbReference type="GO" id="GO:0016301">
    <property type="term" value="F:kinase activity"/>
    <property type="evidence" value="ECO:0007669"/>
    <property type="project" value="UniProtKB-KW"/>
</dbReference>
<dbReference type="GO" id="GO:0031588">
    <property type="term" value="C:nucleotide-activated protein kinase complex"/>
    <property type="evidence" value="ECO:0007669"/>
    <property type="project" value="TreeGrafter"/>
</dbReference>
<dbReference type="OrthoDB" id="449052at2759"/>
<keyword evidence="11" id="KW-0418">Kinase</keyword>
<dbReference type="InterPro" id="IPR050511">
    <property type="entry name" value="AMPK_gamma/SDS23_families"/>
</dbReference>
<organism evidence="9 10">
    <name type="scientific">Lates calcarifer</name>
    <name type="common">Barramundi</name>
    <name type="synonym">Holocentrus calcarifer</name>
    <dbReference type="NCBI Taxonomy" id="8187"/>
    <lineage>
        <taxon>Eukaryota</taxon>
        <taxon>Metazoa</taxon>
        <taxon>Chordata</taxon>
        <taxon>Craniata</taxon>
        <taxon>Vertebrata</taxon>
        <taxon>Euteleostomi</taxon>
        <taxon>Actinopterygii</taxon>
        <taxon>Neopterygii</taxon>
        <taxon>Teleostei</taxon>
        <taxon>Neoteleostei</taxon>
        <taxon>Acanthomorphata</taxon>
        <taxon>Carangaria</taxon>
        <taxon>Carangaria incertae sedis</taxon>
        <taxon>Centropomidae</taxon>
        <taxon>Lates</taxon>
    </lineage>
</organism>
<name>A0A4W6G1X8_LATCA</name>
<dbReference type="Gene3D" id="3.10.580.10">
    <property type="entry name" value="CBS-domain"/>
    <property type="match status" value="2"/>
</dbReference>
<feature type="compositionally biased region" description="Polar residues" evidence="7">
    <location>
        <begin position="12"/>
        <end position="21"/>
    </location>
</feature>
<protein>
    <submittedName>
        <fullName evidence="11">5'-AMP-activated protein kinase subunit gamma-3b isoform X1</fullName>
    </submittedName>
    <submittedName>
        <fullName evidence="9">Protein kinase, AMP-activated, gamma 3b non-catalytic subunit</fullName>
    </submittedName>
</protein>
<dbReference type="InterPro" id="IPR046342">
    <property type="entry name" value="CBS_dom_sf"/>
</dbReference>
<evidence type="ECO:0000256" key="5">
    <source>
        <dbReference type="ARBA" id="ARBA00025878"/>
    </source>
</evidence>
<comment type="similarity">
    <text evidence="1">Belongs to the 5'-AMP-activated protein kinase gamma subunit family.</text>
</comment>
<dbReference type="Ensembl" id="ENSLCAT00010059279.1">
    <property type="protein sequence ID" value="ENSLCAP00010057713.1"/>
    <property type="gene ID" value="ENSLCAG00010026922.1"/>
</dbReference>
<feature type="domain" description="CBS" evidence="8">
    <location>
        <begin position="313"/>
        <end position="370"/>
    </location>
</feature>
<keyword evidence="4" id="KW-0275">Fatty acid biosynthesis</keyword>
<keyword evidence="2" id="KW-0677">Repeat</keyword>
<reference evidence="10" key="1">
    <citation type="submission" date="2015-09" db="EMBL/GenBank/DDBJ databases">
        <authorList>
            <person name="Sai Rama Sridatta P."/>
        </authorList>
    </citation>
    <scope>NUCLEOTIDE SEQUENCE [LARGE SCALE GENOMIC DNA]</scope>
</reference>
<sequence>MPKISPVGLVPQRQTSCSSSPAMEPLPEVPLFEMDQEEDEEEDVLSMKNRGGCIYAKHAFAGPDPDTFIYTNFMKSHCCYDAIPTSSKLVIFDTTLQVKKAFFALVANGVRAAPLWDSKLQCFVGMLTITDFINILHRYYKSPLVQIYELEEHKIETWREIYLQYSINRLISITPDSSLFEAIYSLLKNKIHRLPVIDPASGNVLHILTHKRILKFLHIFGSMIPKPRFLQKQINEVAIGTFKQIATVQESASVYDALTIFVERRVSALPVVNEQGKVVALYSRFDVINLAAQKNYNNLNMTMQEAIASRACCVEGVLKCYPYETLETIIDRIAKAEVHRLVLVDSDDVVRGIVSLSDLLQALVLTPAVSQHLRTAVPPLKPPCHQHLLSNTTQIFMRDNPFKTMIK</sequence>
<evidence type="ECO:0000313" key="10">
    <source>
        <dbReference type="Proteomes" id="UP000314980"/>
    </source>
</evidence>
<accession>A0A4W6G1X8</accession>
<dbReference type="SUPFAM" id="SSF54631">
    <property type="entry name" value="CBS-domain pair"/>
    <property type="match status" value="2"/>
</dbReference>
<evidence type="ECO:0000256" key="1">
    <source>
        <dbReference type="ARBA" id="ARBA00006750"/>
    </source>
</evidence>
<dbReference type="AlphaFoldDB" id="A0A4W6G1X8"/>
<dbReference type="RefSeq" id="XP_050924161.1">
    <property type="nucleotide sequence ID" value="XM_051068204.1"/>
</dbReference>
<dbReference type="GO" id="GO:0005634">
    <property type="term" value="C:nucleus"/>
    <property type="evidence" value="ECO:0007669"/>
    <property type="project" value="TreeGrafter"/>
</dbReference>
<keyword evidence="4" id="KW-0443">Lipid metabolism</keyword>
<dbReference type="STRING" id="8187.ENSLCAP00010057713"/>
<keyword evidence="3 6" id="KW-0129">CBS domain</keyword>
<dbReference type="GO" id="GO:0016208">
    <property type="term" value="F:AMP binding"/>
    <property type="evidence" value="ECO:0007669"/>
    <property type="project" value="TreeGrafter"/>
</dbReference>
<proteinExistence type="inferred from homology"/>
<evidence type="ECO:0000259" key="8">
    <source>
        <dbReference type="PROSITE" id="PS51371"/>
    </source>
</evidence>
<dbReference type="Pfam" id="PF00571">
    <property type="entry name" value="CBS"/>
    <property type="match status" value="3"/>
</dbReference>
<evidence type="ECO:0000313" key="9">
    <source>
        <dbReference type="Ensembl" id="ENSLCAP00010057713.1"/>
    </source>
</evidence>
<keyword evidence="10" id="KW-1185">Reference proteome</keyword>
<dbReference type="CTD" id="678619"/>
<dbReference type="GeneID" id="108872825"/>
<dbReference type="GO" id="GO:0019901">
    <property type="term" value="F:protein kinase binding"/>
    <property type="evidence" value="ECO:0007669"/>
    <property type="project" value="TreeGrafter"/>
</dbReference>
<feature type="domain" description="CBS" evidence="8">
    <location>
        <begin position="166"/>
        <end position="226"/>
    </location>
</feature>
<comment type="subunit">
    <text evidence="5">AMPK is a heterotrimer of an alpha catalytic subunit (PRKAA1 or PRKAA2), a beta (PRKAB1 or PRKAB2) and a gamma non-catalytic subunits (PRKAG1, PRKAG2 or PRKAG3). Interacts with FNIP1 and FNIP2.</text>
</comment>
<dbReference type="InParanoid" id="A0A4W6G1X8"/>
<dbReference type="SMART" id="SM00116">
    <property type="entry name" value="CBS"/>
    <property type="match status" value="4"/>
</dbReference>
<evidence type="ECO:0000256" key="3">
    <source>
        <dbReference type="ARBA" id="ARBA00023122"/>
    </source>
</evidence>
<dbReference type="CDD" id="cd04618">
    <property type="entry name" value="CBS_euAMPK_gamma-like_repeat1"/>
    <property type="match status" value="1"/>
</dbReference>
<dbReference type="FunFam" id="3.10.580.10:FF:000004">
    <property type="entry name" value="Protein kinase AMP-activated non-catalytic subunit gamma 2"/>
    <property type="match status" value="1"/>
</dbReference>
<dbReference type="GO" id="GO:0006633">
    <property type="term" value="P:fatty acid biosynthetic process"/>
    <property type="evidence" value="ECO:0007669"/>
    <property type="project" value="UniProtKB-KW"/>
</dbReference>
<dbReference type="PROSITE" id="PS51371">
    <property type="entry name" value="CBS"/>
    <property type="match status" value="3"/>
</dbReference>
<dbReference type="GeneTree" id="ENSGT00950000183019"/>
<reference evidence="11" key="2">
    <citation type="submission" date="2025-04" db="UniProtKB">
        <authorList>
            <consortium name="RefSeq"/>
        </authorList>
    </citation>
    <scope>IDENTIFICATION</scope>
    <source>
        <tissue evidence="11">Brain</tissue>
    </source>
</reference>
<evidence type="ECO:0000256" key="7">
    <source>
        <dbReference type="SAM" id="MobiDB-lite"/>
    </source>
</evidence>
<dbReference type="InterPro" id="IPR000644">
    <property type="entry name" value="CBS_dom"/>
</dbReference>
<dbReference type="Proteomes" id="UP000314980">
    <property type="component" value="Unassembled WGS sequence"/>
</dbReference>
<evidence type="ECO:0000256" key="4">
    <source>
        <dbReference type="ARBA" id="ARBA00023160"/>
    </source>
</evidence>
<evidence type="ECO:0000256" key="6">
    <source>
        <dbReference type="PROSITE-ProRule" id="PRU00703"/>
    </source>
</evidence>